<evidence type="ECO:0000256" key="1">
    <source>
        <dbReference type="ARBA" id="ARBA00022737"/>
    </source>
</evidence>
<dbReference type="InterPro" id="IPR011990">
    <property type="entry name" value="TPR-like_helical_dom_sf"/>
</dbReference>
<evidence type="ECO:0000313" key="2">
    <source>
        <dbReference type="EMBL" id="GKV22504.1"/>
    </source>
</evidence>
<keyword evidence="3" id="KW-1185">Reference proteome</keyword>
<dbReference type="EMBL" id="BPVZ01000060">
    <property type="protein sequence ID" value="GKV22504.1"/>
    <property type="molecule type" value="Genomic_DNA"/>
</dbReference>
<dbReference type="AlphaFoldDB" id="A0AAV5KDA1"/>
<dbReference type="InterPro" id="IPR002885">
    <property type="entry name" value="PPR_rpt"/>
</dbReference>
<dbReference type="Gene3D" id="1.25.40.10">
    <property type="entry name" value="Tetratricopeptide repeat domain"/>
    <property type="match status" value="1"/>
</dbReference>
<evidence type="ECO:0000313" key="3">
    <source>
        <dbReference type="Proteomes" id="UP001054252"/>
    </source>
</evidence>
<dbReference type="NCBIfam" id="TIGR00756">
    <property type="entry name" value="PPR"/>
    <property type="match status" value="1"/>
</dbReference>
<protein>
    <recommendedName>
        <fullName evidence="4">Pentatricopeptide repeat-containing protein</fullName>
    </recommendedName>
</protein>
<name>A0AAV5KDA1_9ROSI</name>
<reference evidence="2 3" key="1">
    <citation type="journal article" date="2021" name="Commun. Biol.">
        <title>The genome of Shorea leprosula (Dipterocarpaceae) highlights the ecological relevance of drought in aseasonal tropical rainforests.</title>
        <authorList>
            <person name="Ng K.K.S."/>
            <person name="Kobayashi M.J."/>
            <person name="Fawcett J.A."/>
            <person name="Hatakeyama M."/>
            <person name="Paape T."/>
            <person name="Ng C.H."/>
            <person name="Ang C.C."/>
            <person name="Tnah L.H."/>
            <person name="Lee C.T."/>
            <person name="Nishiyama T."/>
            <person name="Sese J."/>
            <person name="O'Brien M.J."/>
            <person name="Copetti D."/>
            <person name="Mohd Noor M.I."/>
            <person name="Ong R.C."/>
            <person name="Putra M."/>
            <person name="Sireger I.Z."/>
            <person name="Indrioko S."/>
            <person name="Kosugi Y."/>
            <person name="Izuno A."/>
            <person name="Isagi Y."/>
            <person name="Lee S.L."/>
            <person name="Shimizu K.K."/>
        </authorList>
    </citation>
    <scope>NUCLEOTIDE SEQUENCE [LARGE SCALE GENOMIC DNA]</scope>
    <source>
        <strain evidence="2">214</strain>
    </source>
</reference>
<keyword evidence="1" id="KW-0677">Repeat</keyword>
<organism evidence="2 3">
    <name type="scientific">Rubroshorea leprosula</name>
    <dbReference type="NCBI Taxonomy" id="152421"/>
    <lineage>
        <taxon>Eukaryota</taxon>
        <taxon>Viridiplantae</taxon>
        <taxon>Streptophyta</taxon>
        <taxon>Embryophyta</taxon>
        <taxon>Tracheophyta</taxon>
        <taxon>Spermatophyta</taxon>
        <taxon>Magnoliopsida</taxon>
        <taxon>eudicotyledons</taxon>
        <taxon>Gunneridae</taxon>
        <taxon>Pentapetalae</taxon>
        <taxon>rosids</taxon>
        <taxon>malvids</taxon>
        <taxon>Malvales</taxon>
        <taxon>Dipterocarpaceae</taxon>
        <taxon>Rubroshorea</taxon>
    </lineage>
</organism>
<evidence type="ECO:0008006" key="4">
    <source>
        <dbReference type="Google" id="ProtNLM"/>
    </source>
</evidence>
<proteinExistence type="predicted"/>
<gene>
    <name evidence="2" type="ORF">SLEP1_g32369</name>
</gene>
<dbReference type="Proteomes" id="UP001054252">
    <property type="component" value="Unassembled WGS sequence"/>
</dbReference>
<accession>A0AAV5KDA1</accession>
<sequence length="90" mass="9828">MALAVAAHNVICDRGAMVEKAKQLFFGMKDRGISPDVSSFYLSTSRFLCYMGDLEEAKGLFCEMGDGRARLNVVAFNFSIDAFCTGLSDV</sequence>
<comment type="caution">
    <text evidence="2">The sequence shown here is derived from an EMBL/GenBank/DDBJ whole genome shotgun (WGS) entry which is preliminary data.</text>
</comment>